<dbReference type="Pfam" id="PF06949">
    <property type="entry name" value="DUF1292"/>
    <property type="match status" value="1"/>
</dbReference>
<name>A0A926EXW9_9FIRM</name>
<keyword evidence="2" id="KW-1185">Reference proteome</keyword>
<organism evidence="1 2">
    <name type="scientific">Wansuia hejianensis</name>
    <dbReference type="NCBI Taxonomy" id="2763667"/>
    <lineage>
        <taxon>Bacteria</taxon>
        <taxon>Bacillati</taxon>
        <taxon>Bacillota</taxon>
        <taxon>Clostridia</taxon>
        <taxon>Lachnospirales</taxon>
        <taxon>Lachnospiraceae</taxon>
        <taxon>Wansuia</taxon>
    </lineage>
</organism>
<proteinExistence type="predicted"/>
<protein>
    <submittedName>
        <fullName evidence="1">DUF1292 domain-containing protein</fullName>
    </submittedName>
</protein>
<evidence type="ECO:0000313" key="2">
    <source>
        <dbReference type="Proteomes" id="UP000601522"/>
    </source>
</evidence>
<dbReference type="AlphaFoldDB" id="A0A926EXW9"/>
<dbReference type="RefSeq" id="WP_249322399.1">
    <property type="nucleotide sequence ID" value="NZ_JACRTK010000001.1"/>
</dbReference>
<gene>
    <name evidence="1" type="ORF">H8689_00260</name>
</gene>
<dbReference type="InterPro" id="IPR009711">
    <property type="entry name" value="UPF0473"/>
</dbReference>
<dbReference type="Proteomes" id="UP000601522">
    <property type="component" value="Unassembled WGS sequence"/>
</dbReference>
<dbReference type="EMBL" id="JACRTK010000001">
    <property type="protein sequence ID" value="MBC8589577.1"/>
    <property type="molecule type" value="Genomic_DNA"/>
</dbReference>
<reference evidence="1 2" key="1">
    <citation type="submission" date="2020-08" db="EMBL/GenBank/DDBJ databases">
        <title>Genome public.</title>
        <authorList>
            <person name="Liu C."/>
            <person name="Sun Q."/>
        </authorList>
    </citation>
    <scope>NUCLEOTIDE SEQUENCE [LARGE SCALE GENOMIC DNA]</scope>
    <source>
        <strain evidence="1 2">NSJ-26</strain>
    </source>
</reference>
<evidence type="ECO:0000313" key="1">
    <source>
        <dbReference type="EMBL" id="MBC8589577.1"/>
    </source>
</evidence>
<accession>A0A926EXW9</accession>
<sequence length="130" mass="15381">MDNLKDNQELKEKCECGHDHDHDCDHDHDHLHEGLDVLHLTFDDDTEAECAVLGIFGVEDKEYIALLPEDEEQILLYEFQESEDDFALLPIEDEEELDLVYEAYQALFEDLEDEFDEYGQYDELEDDYED</sequence>
<comment type="caution">
    <text evidence="1">The sequence shown here is derived from an EMBL/GenBank/DDBJ whole genome shotgun (WGS) entry which is preliminary data.</text>
</comment>